<dbReference type="InterPro" id="IPR011990">
    <property type="entry name" value="TPR-like_helical_dom_sf"/>
</dbReference>
<dbReference type="EMBL" id="CP018911">
    <property type="protein sequence ID" value="AZU04411.1"/>
    <property type="molecule type" value="Genomic_DNA"/>
</dbReference>
<dbReference type="RefSeq" id="WP_127567330.1">
    <property type="nucleotide sequence ID" value="NZ_BMFB01000003.1"/>
</dbReference>
<accession>A0A3T0EAI9</accession>
<proteinExistence type="predicted"/>
<name>A0A3T0EAI9_9PROT</name>
<dbReference type="SUPFAM" id="SSF81901">
    <property type="entry name" value="HCP-like"/>
    <property type="match status" value="1"/>
</dbReference>
<gene>
    <name evidence="1" type="ORF">X907_1887</name>
</gene>
<dbReference type="Gene3D" id="1.25.40.10">
    <property type="entry name" value="Tetratricopeptide repeat domain"/>
    <property type="match status" value="1"/>
</dbReference>
<dbReference type="AlphaFoldDB" id="A0A3T0EAI9"/>
<dbReference type="Proteomes" id="UP000286954">
    <property type="component" value="Chromosome"/>
</dbReference>
<dbReference type="KEGG" id="gak:X907_1887"/>
<evidence type="ECO:0000313" key="1">
    <source>
        <dbReference type="EMBL" id="AZU04411.1"/>
    </source>
</evidence>
<dbReference type="OrthoDB" id="5321503at2"/>
<evidence type="ECO:0000313" key="2">
    <source>
        <dbReference type="Proteomes" id="UP000286954"/>
    </source>
</evidence>
<keyword evidence="2" id="KW-1185">Reference proteome</keyword>
<sequence>MAFTDVETRQVHDAINTDPTGEDLCKLGLLYSTGQGGVIDYVEAHKWFNLAALMGSEPAKHYRKEVSSEMGTEDIAAAQRAAREWLSTRH</sequence>
<organism evidence="1 2">
    <name type="scientific">Glycocaulis alkaliphilus</name>
    <dbReference type="NCBI Taxonomy" id="1434191"/>
    <lineage>
        <taxon>Bacteria</taxon>
        <taxon>Pseudomonadati</taxon>
        <taxon>Pseudomonadota</taxon>
        <taxon>Alphaproteobacteria</taxon>
        <taxon>Maricaulales</taxon>
        <taxon>Maricaulaceae</taxon>
        <taxon>Glycocaulis</taxon>
    </lineage>
</organism>
<reference evidence="1 2" key="1">
    <citation type="submission" date="2016-12" db="EMBL/GenBank/DDBJ databases">
        <title>The genome of dimorphic prosthecate Glycocaulis alkaliphilus 6b-8t, isolated from crude oil dictates its adaptability in petroleum environments.</title>
        <authorList>
            <person name="Wu X.-L."/>
            <person name="Geng S."/>
        </authorList>
    </citation>
    <scope>NUCLEOTIDE SEQUENCE [LARGE SCALE GENOMIC DNA]</scope>
    <source>
        <strain evidence="1 2">6B-8</strain>
    </source>
</reference>
<protein>
    <submittedName>
        <fullName evidence="1">Sel1 domain-containing protein</fullName>
    </submittedName>
</protein>